<sequence length="183" mass="20009">MEDANARGTSPRRRGNGSPVEELKPIFNPTGQDQHAPKKPKRRGSAGRTSHQTPVLRINRKKHIPAVGPAPLCPVSAVLASLYMEGGAVAFCGQQGQQRAANLLQDSRVFPDQIQTPEVMPTAKHIRQATTTVAGTVYSTVKSPMRIISRSSLSVLVPPCLMMLRMRKRDTKPASRKSEPVKR</sequence>
<reference evidence="2 3" key="1">
    <citation type="submission" date="2019-03" db="EMBL/GenBank/DDBJ databases">
        <title>First draft genome of Liparis tanakae, snailfish: a comprehensive survey of snailfish specific genes.</title>
        <authorList>
            <person name="Kim W."/>
            <person name="Song I."/>
            <person name="Jeong J.-H."/>
            <person name="Kim D."/>
            <person name="Kim S."/>
            <person name="Ryu S."/>
            <person name="Song J.Y."/>
            <person name="Lee S.K."/>
        </authorList>
    </citation>
    <scope>NUCLEOTIDE SEQUENCE [LARGE SCALE GENOMIC DNA]</scope>
    <source>
        <tissue evidence="2">Muscle</tissue>
    </source>
</reference>
<gene>
    <name evidence="2" type="ORF">EYF80_017172</name>
</gene>
<dbReference type="AlphaFoldDB" id="A0A4Z2I540"/>
<evidence type="ECO:0000256" key="1">
    <source>
        <dbReference type="SAM" id="MobiDB-lite"/>
    </source>
</evidence>
<dbReference type="Proteomes" id="UP000314294">
    <property type="component" value="Unassembled WGS sequence"/>
</dbReference>
<dbReference type="EMBL" id="SRLO01000135">
    <property type="protein sequence ID" value="TNN72565.1"/>
    <property type="molecule type" value="Genomic_DNA"/>
</dbReference>
<protein>
    <submittedName>
        <fullName evidence="2">Uncharacterized protein</fullName>
    </submittedName>
</protein>
<keyword evidence="3" id="KW-1185">Reference proteome</keyword>
<feature type="region of interest" description="Disordered" evidence="1">
    <location>
        <begin position="1"/>
        <end position="56"/>
    </location>
</feature>
<organism evidence="2 3">
    <name type="scientific">Liparis tanakae</name>
    <name type="common">Tanaka's snailfish</name>
    <dbReference type="NCBI Taxonomy" id="230148"/>
    <lineage>
        <taxon>Eukaryota</taxon>
        <taxon>Metazoa</taxon>
        <taxon>Chordata</taxon>
        <taxon>Craniata</taxon>
        <taxon>Vertebrata</taxon>
        <taxon>Euteleostomi</taxon>
        <taxon>Actinopterygii</taxon>
        <taxon>Neopterygii</taxon>
        <taxon>Teleostei</taxon>
        <taxon>Neoteleostei</taxon>
        <taxon>Acanthomorphata</taxon>
        <taxon>Eupercaria</taxon>
        <taxon>Perciformes</taxon>
        <taxon>Cottioidei</taxon>
        <taxon>Cottales</taxon>
        <taxon>Liparidae</taxon>
        <taxon>Liparis</taxon>
    </lineage>
</organism>
<evidence type="ECO:0000313" key="3">
    <source>
        <dbReference type="Proteomes" id="UP000314294"/>
    </source>
</evidence>
<name>A0A4Z2I540_9TELE</name>
<accession>A0A4Z2I540</accession>
<evidence type="ECO:0000313" key="2">
    <source>
        <dbReference type="EMBL" id="TNN72565.1"/>
    </source>
</evidence>
<proteinExistence type="predicted"/>
<comment type="caution">
    <text evidence="2">The sequence shown here is derived from an EMBL/GenBank/DDBJ whole genome shotgun (WGS) entry which is preliminary data.</text>
</comment>